<feature type="region of interest" description="Disordered" evidence="1">
    <location>
        <begin position="73"/>
        <end position="94"/>
    </location>
</feature>
<reference evidence="2 3" key="2">
    <citation type="journal article" date="2021" name="Curr. Genet.">
        <title>Genetic response to nitrogen starvation in the aggressive Eucalyptus foliar pathogen Teratosphaeria destructans.</title>
        <authorList>
            <person name="Havenga M."/>
            <person name="Wingfield B.D."/>
            <person name="Wingfield M.J."/>
            <person name="Dreyer L.L."/>
            <person name="Roets F."/>
            <person name="Aylward J."/>
        </authorList>
    </citation>
    <scope>NUCLEOTIDE SEQUENCE [LARGE SCALE GENOMIC DNA]</scope>
    <source>
        <strain evidence="2">CMW44962</strain>
    </source>
</reference>
<sequence length="288" mass="33078">MAIPIHLLPEQQPETALPHEFDQGLPPARTRREQRRNRWTVFSTPAPPCNLTPRDLWGKRTPYFGNEEFRAADALARRPPPHKPRKRKDRPARNFRDVTEATMQSHIRRADAEEGYRTRTGQVAFTLRDGEGDRTAVTREEDAEYDIQIKDHSMGERTARRVRRGKERKNELKRVREDEADETWDRAPKKTKPAPRQQPSVDISARGLKAALRQQKQDVKATAMAEEKRAREAAVLEKALPTRLKEPTAEVELEVEEEPTEIPPSDIGLEEEPSEIPPSDIELEDVGE</sequence>
<feature type="compositionally biased region" description="Basic residues" evidence="1">
    <location>
        <begin position="79"/>
        <end position="90"/>
    </location>
</feature>
<protein>
    <submittedName>
        <fullName evidence="2">Uncharacterized protein</fullName>
    </submittedName>
</protein>
<accession>A0A9W7W1K5</accession>
<comment type="caution">
    <text evidence="2">The sequence shown here is derived from an EMBL/GenBank/DDBJ whole genome shotgun (WGS) entry which is preliminary data.</text>
</comment>
<dbReference type="Proteomes" id="UP001138500">
    <property type="component" value="Unassembled WGS sequence"/>
</dbReference>
<keyword evidence="3" id="KW-1185">Reference proteome</keyword>
<organism evidence="2 3">
    <name type="scientific">Teratosphaeria destructans</name>
    <dbReference type="NCBI Taxonomy" id="418781"/>
    <lineage>
        <taxon>Eukaryota</taxon>
        <taxon>Fungi</taxon>
        <taxon>Dikarya</taxon>
        <taxon>Ascomycota</taxon>
        <taxon>Pezizomycotina</taxon>
        <taxon>Dothideomycetes</taxon>
        <taxon>Dothideomycetidae</taxon>
        <taxon>Mycosphaerellales</taxon>
        <taxon>Teratosphaeriaceae</taxon>
        <taxon>Teratosphaeria</taxon>
    </lineage>
</organism>
<evidence type="ECO:0000256" key="1">
    <source>
        <dbReference type="SAM" id="MobiDB-lite"/>
    </source>
</evidence>
<name>A0A9W7W1K5_9PEZI</name>
<feature type="region of interest" description="Disordered" evidence="1">
    <location>
        <begin position="239"/>
        <end position="288"/>
    </location>
</feature>
<feature type="compositionally biased region" description="Basic and acidic residues" evidence="1">
    <location>
        <begin position="168"/>
        <end position="188"/>
    </location>
</feature>
<feature type="compositionally biased region" description="Acidic residues" evidence="1">
    <location>
        <begin position="249"/>
        <end position="260"/>
    </location>
</feature>
<reference evidence="2 3" key="1">
    <citation type="journal article" date="2018" name="IMA Fungus">
        <title>IMA Genome-F 10: Nine draft genome sequences of Claviceps purpurea s.lat., including C. arundinis, C. humidiphila, and C. cf. spartinae, pseudomolecules for the pitch canker pathogen Fusarium circinatum, draft genome of Davidsoniella eucalypti, Grosmannia galeiformis, Quambalaria eucalypti, and Teratosphaeria destructans.</title>
        <authorList>
            <person name="Wingfield B.D."/>
            <person name="Liu M."/>
            <person name="Nguyen H.D."/>
            <person name="Lane F.A."/>
            <person name="Morgan S.W."/>
            <person name="De Vos L."/>
            <person name="Wilken P.M."/>
            <person name="Duong T.A."/>
            <person name="Aylward J."/>
            <person name="Coetzee M.P."/>
            <person name="Dadej K."/>
            <person name="De Beer Z.W."/>
            <person name="Findlay W."/>
            <person name="Havenga M."/>
            <person name="Kolarik M."/>
            <person name="Menzies J.G."/>
            <person name="Naidoo K."/>
            <person name="Pochopski O."/>
            <person name="Shoukouhi P."/>
            <person name="Santana Q.C."/>
            <person name="Seifert K.A."/>
            <person name="Soal N."/>
            <person name="Steenkamp E.T."/>
            <person name="Tatham C.T."/>
            <person name="van der Nest M.A."/>
            <person name="Wingfield M.J."/>
        </authorList>
    </citation>
    <scope>NUCLEOTIDE SEQUENCE [LARGE SCALE GENOMIC DNA]</scope>
    <source>
        <strain evidence="2">CMW44962</strain>
    </source>
</reference>
<dbReference type="OrthoDB" id="10447726at2759"/>
<evidence type="ECO:0000313" key="3">
    <source>
        <dbReference type="Proteomes" id="UP001138500"/>
    </source>
</evidence>
<feature type="region of interest" description="Disordered" evidence="1">
    <location>
        <begin position="156"/>
        <end position="202"/>
    </location>
</feature>
<dbReference type="AlphaFoldDB" id="A0A9W7W1K5"/>
<feature type="region of interest" description="Disordered" evidence="1">
    <location>
        <begin position="1"/>
        <end position="47"/>
    </location>
</feature>
<evidence type="ECO:0000313" key="2">
    <source>
        <dbReference type="EMBL" id="KAH9826716.1"/>
    </source>
</evidence>
<dbReference type="EMBL" id="RIBY02001964">
    <property type="protein sequence ID" value="KAH9826716.1"/>
    <property type="molecule type" value="Genomic_DNA"/>
</dbReference>
<gene>
    <name evidence="2" type="ORF">Tdes44962_MAKER09990</name>
</gene>
<proteinExistence type="predicted"/>